<proteinExistence type="predicted"/>
<evidence type="ECO:0000313" key="2">
    <source>
        <dbReference type="Proteomes" id="UP000036947"/>
    </source>
</evidence>
<evidence type="ECO:0000313" key="1">
    <source>
        <dbReference type="EMBL" id="KND86479.1"/>
    </source>
</evidence>
<sequence length="190" mass="21325">MTHPPIDDSLWARFLTIIAAEFFRIEVLYRYQAVRKLGRGAPRLGTAHLDSCPKDLLRLYISRTVIYSHGEDCGRKSWTNLGTAIRRVQREIFGQLRSMIQQLRALNPPVGAGVANILGGPIYDSQLPRESLRVGPLEFLPYTWRSESLNILVRGDKVVGIIDWKLQERILAAAGGQVNDTNATVEDGKN</sequence>
<dbReference type="OrthoDB" id="8300194at2759"/>
<reference evidence="1 2" key="1">
    <citation type="journal article" date="2015" name="BMC Genomics">
        <title>The genome of the truffle-parasite Tolypocladium ophioglossoides and the evolution of antifungal peptaibiotics.</title>
        <authorList>
            <person name="Quandt C.A."/>
            <person name="Bushley K.E."/>
            <person name="Spatafora J.W."/>
        </authorList>
    </citation>
    <scope>NUCLEOTIDE SEQUENCE [LARGE SCALE GENOMIC DNA]</scope>
    <source>
        <strain evidence="1 2">CBS 100239</strain>
    </source>
</reference>
<dbReference type="AlphaFoldDB" id="A0A0L0MXD6"/>
<gene>
    <name evidence="1" type="ORF">TOPH_08879</name>
</gene>
<dbReference type="Proteomes" id="UP000036947">
    <property type="component" value="Unassembled WGS sequence"/>
</dbReference>
<protein>
    <submittedName>
        <fullName evidence="1">Uncharacterized protein</fullName>
    </submittedName>
</protein>
<comment type="caution">
    <text evidence="1">The sequence shown here is derived from an EMBL/GenBank/DDBJ whole genome shotgun (WGS) entry which is preliminary data.</text>
</comment>
<dbReference type="EMBL" id="LFRF01000056">
    <property type="protein sequence ID" value="KND86479.1"/>
    <property type="molecule type" value="Genomic_DNA"/>
</dbReference>
<organism evidence="1 2">
    <name type="scientific">Tolypocladium ophioglossoides (strain CBS 100239)</name>
    <name type="common">Snaketongue truffleclub</name>
    <name type="synonym">Elaphocordyceps ophioglossoides</name>
    <dbReference type="NCBI Taxonomy" id="1163406"/>
    <lineage>
        <taxon>Eukaryota</taxon>
        <taxon>Fungi</taxon>
        <taxon>Dikarya</taxon>
        <taxon>Ascomycota</taxon>
        <taxon>Pezizomycotina</taxon>
        <taxon>Sordariomycetes</taxon>
        <taxon>Hypocreomycetidae</taxon>
        <taxon>Hypocreales</taxon>
        <taxon>Ophiocordycipitaceae</taxon>
        <taxon>Tolypocladium</taxon>
    </lineage>
</organism>
<accession>A0A0L0MXD6</accession>
<name>A0A0L0MXD6_TOLOC</name>
<dbReference type="STRING" id="1163406.A0A0L0MXD6"/>
<keyword evidence="2" id="KW-1185">Reference proteome</keyword>